<reference evidence="2 3" key="1">
    <citation type="submission" date="2016-03" db="EMBL/GenBank/DDBJ databases">
        <title>Whole genome sequencing of Grifola frondosa 9006-11.</title>
        <authorList>
            <person name="Min B."/>
            <person name="Park H."/>
            <person name="Kim J.-G."/>
            <person name="Cho H."/>
            <person name="Oh Y.-L."/>
            <person name="Kong W.-S."/>
            <person name="Choi I.-G."/>
        </authorList>
    </citation>
    <scope>NUCLEOTIDE SEQUENCE [LARGE SCALE GENOMIC DNA]</scope>
    <source>
        <strain evidence="2 3">9006-11</strain>
    </source>
</reference>
<evidence type="ECO:0000313" key="2">
    <source>
        <dbReference type="EMBL" id="OBZ69797.1"/>
    </source>
</evidence>
<keyword evidence="3" id="KW-1185">Reference proteome</keyword>
<sequence>MPGAAWLKSRQEAWAFFAIISTHTERSPSFSDLDSRSVPKTTAKTSPELRCRKTAVPYRNLRNPSIDKRNSSLSCTHILFGARPMNSKSSRRSISDSM</sequence>
<feature type="region of interest" description="Disordered" evidence="1">
    <location>
        <begin position="25"/>
        <end position="47"/>
    </location>
</feature>
<protein>
    <submittedName>
        <fullName evidence="2">Uncharacterized protein</fullName>
    </submittedName>
</protein>
<feature type="compositionally biased region" description="Polar residues" evidence="1">
    <location>
        <begin position="27"/>
        <end position="45"/>
    </location>
</feature>
<comment type="caution">
    <text evidence="2">The sequence shown here is derived from an EMBL/GenBank/DDBJ whole genome shotgun (WGS) entry which is preliminary data.</text>
</comment>
<evidence type="ECO:0000256" key="1">
    <source>
        <dbReference type="SAM" id="MobiDB-lite"/>
    </source>
</evidence>
<organism evidence="2 3">
    <name type="scientific">Grifola frondosa</name>
    <name type="common">Maitake</name>
    <name type="synonym">Polyporus frondosus</name>
    <dbReference type="NCBI Taxonomy" id="5627"/>
    <lineage>
        <taxon>Eukaryota</taxon>
        <taxon>Fungi</taxon>
        <taxon>Dikarya</taxon>
        <taxon>Basidiomycota</taxon>
        <taxon>Agaricomycotina</taxon>
        <taxon>Agaricomycetes</taxon>
        <taxon>Polyporales</taxon>
        <taxon>Grifolaceae</taxon>
        <taxon>Grifola</taxon>
    </lineage>
</organism>
<proteinExistence type="predicted"/>
<gene>
    <name evidence="2" type="ORF">A0H81_10543</name>
</gene>
<accession>A0A1C7M028</accession>
<name>A0A1C7M028_GRIFR</name>
<dbReference type="Proteomes" id="UP000092993">
    <property type="component" value="Unassembled WGS sequence"/>
</dbReference>
<dbReference type="EMBL" id="LUGG01000015">
    <property type="protein sequence ID" value="OBZ69797.1"/>
    <property type="molecule type" value="Genomic_DNA"/>
</dbReference>
<dbReference type="AlphaFoldDB" id="A0A1C7M028"/>
<evidence type="ECO:0000313" key="3">
    <source>
        <dbReference type="Proteomes" id="UP000092993"/>
    </source>
</evidence>